<evidence type="ECO:0000256" key="9">
    <source>
        <dbReference type="ARBA" id="ARBA00023242"/>
    </source>
</evidence>
<dbReference type="GO" id="GO:0008270">
    <property type="term" value="F:zinc ion binding"/>
    <property type="evidence" value="ECO:0007669"/>
    <property type="project" value="UniProtKB-KW"/>
</dbReference>
<accession>A0A2N5T8B6</accession>
<feature type="domain" description="C2H2-type" evidence="12">
    <location>
        <begin position="188"/>
        <end position="216"/>
    </location>
</feature>
<evidence type="ECO:0000256" key="10">
    <source>
        <dbReference type="PROSITE-ProRule" id="PRU00042"/>
    </source>
</evidence>
<organism evidence="13 14">
    <name type="scientific">Puccinia coronata f. sp. avenae</name>
    <dbReference type="NCBI Taxonomy" id="200324"/>
    <lineage>
        <taxon>Eukaryota</taxon>
        <taxon>Fungi</taxon>
        <taxon>Dikarya</taxon>
        <taxon>Basidiomycota</taxon>
        <taxon>Pucciniomycotina</taxon>
        <taxon>Pucciniomycetes</taxon>
        <taxon>Pucciniales</taxon>
        <taxon>Pucciniaceae</taxon>
        <taxon>Puccinia</taxon>
    </lineage>
</organism>
<gene>
    <name evidence="13" type="ORF">PCANC_02872</name>
</gene>
<evidence type="ECO:0000256" key="8">
    <source>
        <dbReference type="ARBA" id="ARBA00023163"/>
    </source>
</evidence>
<evidence type="ECO:0000313" key="14">
    <source>
        <dbReference type="Proteomes" id="UP000235388"/>
    </source>
</evidence>
<keyword evidence="14" id="KW-1185">Reference proteome</keyword>
<comment type="subcellular location">
    <subcellularLocation>
        <location evidence="1">Nucleus</location>
    </subcellularLocation>
</comment>
<comment type="caution">
    <text evidence="13">The sequence shown here is derived from an EMBL/GenBank/DDBJ whole genome shotgun (WGS) entry which is preliminary data.</text>
</comment>
<protein>
    <recommendedName>
        <fullName evidence="12">C2H2-type domain-containing protein</fullName>
    </recommendedName>
</protein>
<keyword evidence="2" id="KW-0479">Metal-binding</keyword>
<evidence type="ECO:0000256" key="6">
    <source>
        <dbReference type="ARBA" id="ARBA00023015"/>
    </source>
</evidence>
<dbReference type="Proteomes" id="UP000235388">
    <property type="component" value="Unassembled WGS sequence"/>
</dbReference>
<evidence type="ECO:0000313" key="13">
    <source>
        <dbReference type="EMBL" id="PLW21726.1"/>
    </source>
</evidence>
<reference evidence="13 14" key="1">
    <citation type="submission" date="2017-11" db="EMBL/GenBank/DDBJ databases">
        <title>De novo assembly and phasing of dikaryotic genomes from two isolates of Puccinia coronata f. sp. avenae, the causal agent of oat crown rust.</title>
        <authorList>
            <person name="Miller M.E."/>
            <person name="Zhang Y."/>
            <person name="Omidvar V."/>
            <person name="Sperschneider J."/>
            <person name="Schwessinger B."/>
            <person name="Raley C."/>
            <person name="Palmer J.M."/>
            <person name="Garnica D."/>
            <person name="Upadhyaya N."/>
            <person name="Rathjen J."/>
            <person name="Taylor J.M."/>
            <person name="Park R.F."/>
            <person name="Dodds P.N."/>
            <person name="Hirsch C.D."/>
            <person name="Kianian S.F."/>
            <person name="Figueroa M."/>
        </authorList>
    </citation>
    <scope>NUCLEOTIDE SEQUENCE [LARGE SCALE GENOMIC DNA]</scope>
    <source>
        <strain evidence="13">12NC29</strain>
    </source>
</reference>
<sequence length="277" mass="30701">MQPIPPSCNSSDYRRGYLNHSQGDRHFSNPSLCGDQGMLLSSSNGGIDERNLSHSVQHTFSLAPSPSSTYRSTSRYMSNSSEPNTSRFMGQVSIENQYDFMPNHHTHNMSSMALPFATSLQQAYNGNPPQSNSHRELSDLTHYEHSSCAVPSSRRSPKLYSCEICDKKFVRPSSLTTHRFSHTGEKPHTCPTCGKSFSVASNLRRHEITIHGPRASTSGNISYEGTNQTTSGGLQSASLVGSTSSSVIYQRGSDTYENLLPSHEMFRDIHRGSDRRM</sequence>
<evidence type="ECO:0000259" key="12">
    <source>
        <dbReference type="PROSITE" id="PS50157"/>
    </source>
</evidence>
<keyword evidence="7" id="KW-0238">DNA-binding</keyword>
<dbReference type="SUPFAM" id="SSF57667">
    <property type="entry name" value="beta-beta-alpha zinc fingers"/>
    <property type="match status" value="1"/>
</dbReference>
<evidence type="ECO:0000256" key="11">
    <source>
        <dbReference type="SAM" id="MobiDB-lite"/>
    </source>
</evidence>
<evidence type="ECO:0000256" key="5">
    <source>
        <dbReference type="ARBA" id="ARBA00022833"/>
    </source>
</evidence>
<keyword evidence="9" id="KW-0539">Nucleus</keyword>
<feature type="domain" description="C2H2-type" evidence="12">
    <location>
        <begin position="160"/>
        <end position="187"/>
    </location>
</feature>
<dbReference type="SMART" id="SM00355">
    <property type="entry name" value="ZnF_C2H2"/>
    <property type="match status" value="2"/>
</dbReference>
<dbReference type="FunFam" id="3.30.160.60:FF:000495">
    <property type="entry name" value="zinc finger protein 668"/>
    <property type="match status" value="1"/>
</dbReference>
<dbReference type="AlphaFoldDB" id="A0A2N5T8B6"/>
<dbReference type="FunFam" id="3.30.160.60:FF:001228">
    <property type="entry name" value="Zinc finger protein 236"/>
    <property type="match status" value="1"/>
</dbReference>
<dbReference type="InterPro" id="IPR036236">
    <property type="entry name" value="Znf_C2H2_sf"/>
</dbReference>
<evidence type="ECO:0000256" key="7">
    <source>
        <dbReference type="ARBA" id="ARBA00023125"/>
    </source>
</evidence>
<evidence type="ECO:0000256" key="1">
    <source>
        <dbReference type="ARBA" id="ARBA00004123"/>
    </source>
</evidence>
<dbReference type="PROSITE" id="PS50157">
    <property type="entry name" value="ZINC_FINGER_C2H2_2"/>
    <property type="match status" value="2"/>
</dbReference>
<keyword evidence="8" id="KW-0804">Transcription</keyword>
<evidence type="ECO:0000256" key="3">
    <source>
        <dbReference type="ARBA" id="ARBA00022737"/>
    </source>
</evidence>
<dbReference type="GO" id="GO:0005634">
    <property type="term" value="C:nucleus"/>
    <property type="evidence" value="ECO:0007669"/>
    <property type="project" value="UniProtKB-SubCell"/>
</dbReference>
<dbReference type="Pfam" id="PF00096">
    <property type="entry name" value="zf-C2H2"/>
    <property type="match status" value="2"/>
</dbReference>
<keyword evidence="5" id="KW-0862">Zinc</keyword>
<dbReference type="InterPro" id="IPR013087">
    <property type="entry name" value="Znf_C2H2_type"/>
</dbReference>
<keyword evidence="6" id="KW-0805">Transcription regulation</keyword>
<feature type="region of interest" description="Disordered" evidence="11">
    <location>
        <begin position="1"/>
        <end position="30"/>
    </location>
</feature>
<evidence type="ECO:0000256" key="2">
    <source>
        <dbReference type="ARBA" id="ARBA00022723"/>
    </source>
</evidence>
<dbReference type="PANTHER" id="PTHR23235:SF142">
    <property type="entry name" value="ZINC FINGER PROTEIN 384"/>
    <property type="match status" value="1"/>
</dbReference>
<feature type="region of interest" description="Disordered" evidence="11">
    <location>
        <begin position="60"/>
        <end position="87"/>
    </location>
</feature>
<dbReference type="Gene3D" id="3.30.160.60">
    <property type="entry name" value="Classic Zinc Finger"/>
    <property type="match status" value="2"/>
</dbReference>
<dbReference type="EMBL" id="PGCJ01000780">
    <property type="protein sequence ID" value="PLW21726.1"/>
    <property type="molecule type" value="Genomic_DNA"/>
</dbReference>
<feature type="compositionally biased region" description="Low complexity" evidence="11">
    <location>
        <begin position="64"/>
        <end position="81"/>
    </location>
</feature>
<name>A0A2N5T8B6_9BASI</name>
<keyword evidence="4 10" id="KW-0863">Zinc-finger</keyword>
<dbReference type="GO" id="GO:0000978">
    <property type="term" value="F:RNA polymerase II cis-regulatory region sequence-specific DNA binding"/>
    <property type="evidence" value="ECO:0007669"/>
    <property type="project" value="TreeGrafter"/>
</dbReference>
<dbReference type="OrthoDB" id="6077919at2759"/>
<evidence type="ECO:0000256" key="4">
    <source>
        <dbReference type="ARBA" id="ARBA00022771"/>
    </source>
</evidence>
<dbReference type="STRING" id="200324.A0A2N5T8B6"/>
<dbReference type="PROSITE" id="PS00028">
    <property type="entry name" value="ZINC_FINGER_C2H2_1"/>
    <property type="match status" value="2"/>
</dbReference>
<proteinExistence type="predicted"/>
<dbReference type="GO" id="GO:0000981">
    <property type="term" value="F:DNA-binding transcription factor activity, RNA polymerase II-specific"/>
    <property type="evidence" value="ECO:0007669"/>
    <property type="project" value="TreeGrafter"/>
</dbReference>
<keyword evidence="3" id="KW-0677">Repeat</keyword>
<dbReference type="PANTHER" id="PTHR23235">
    <property type="entry name" value="KRUEPPEL-LIKE TRANSCRIPTION FACTOR"/>
    <property type="match status" value="1"/>
</dbReference>